<dbReference type="GO" id="GO:0015293">
    <property type="term" value="F:symporter activity"/>
    <property type="evidence" value="ECO:0007669"/>
    <property type="project" value="UniProtKB-KW"/>
</dbReference>
<dbReference type="Gene3D" id="1.20.1250.20">
    <property type="entry name" value="MFS general substrate transporter like domains"/>
    <property type="match status" value="2"/>
</dbReference>
<dbReference type="InterPro" id="IPR020846">
    <property type="entry name" value="MFS_dom"/>
</dbReference>
<evidence type="ECO:0000313" key="11">
    <source>
        <dbReference type="Proteomes" id="UP000294368"/>
    </source>
</evidence>
<evidence type="ECO:0000256" key="6">
    <source>
        <dbReference type="ARBA" id="ARBA00022989"/>
    </source>
</evidence>
<dbReference type="PANTHER" id="PTHR43528">
    <property type="entry name" value="ALPHA-KETOGLUTARATE PERMEASE"/>
    <property type="match status" value="1"/>
</dbReference>
<reference evidence="10 11" key="1">
    <citation type="submission" date="2019-02" db="EMBL/GenBank/DDBJ databases">
        <authorList>
            <person name="Manzano-Marin A."/>
            <person name="Manzano-Marin A."/>
        </authorList>
    </citation>
    <scope>NUCLEOTIDE SEQUENCE [LARGE SCALE GENOMIC DNA]</scope>
    <source>
        <strain evidence="10 11">ErCikochiana</strain>
    </source>
</reference>
<dbReference type="PROSITE" id="PS50850">
    <property type="entry name" value="MFS"/>
    <property type="match status" value="1"/>
</dbReference>
<feature type="transmembrane region" description="Helical" evidence="8">
    <location>
        <begin position="423"/>
        <end position="444"/>
    </location>
</feature>
<feature type="transmembrane region" description="Helical" evidence="8">
    <location>
        <begin position="67"/>
        <end position="87"/>
    </location>
</feature>
<evidence type="ECO:0000256" key="4">
    <source>
        <dbReference type="ARBA" id="ARBA00022692"/>
    </source>
</evidence>
<dbReference type="PANTHER" id="PTHR43528:SF5">
    <property type="entry name" value="PROLINE_BETAINE TRANSPORTER"/>
    <property type="match status" value="1"/>
</dbReference>
<keyword evidence="5" id="KW-0769">Symport</keyword>
<evidence type="ECO:0000259" key="9">
    <source>
        <dbReference type="PROSITE" id="PS50850"/>
    </source>
</evidence>
<dbReference type="RefSeq" id="WP_157988682.1">
    <property type="nucleotide sequence ID" value="NZ_LR217715.1"/>
</dbReference>
<accession>A0A451DAH2</accession>
<proteinExistence type="predicted"/>
<keyword evidence="6 8" id="KW-1133">Transmembrane helix</keyword>
<dbReference type="SUPFAM" id="SSF103473">
    <property type="entry name" value="MFS general substrate transporter"/>
    <property type="match status" value="1"/>
</dbReference>
<dbReference type="AlphaFoldDB" id="A0A451DAH2"/>
<feature type="domain" description="Major facilitator superfamily (MFS) profile" evidence="9">
    <location>
        <begin position="27"/>
        <end position="449"/>
    </location>
</feature>
<evidence type="ECO:0000256" key="1">
    <source>
        <dbReference type="ARBA" id="ARBA00004651"/>
    </source>
</evidence>
<dbReference type="NCBIfam" id="NF007927">
    <property type="entry name" value="PRK10642.1"/>
    <property type="match status" value="1"/>
</dbReference>
<comment type="subcellular location">
    <subcellularLocation>
        <location evidence="1">Cell membrane</location>
        <topology evidence="1">Multi-pass membrane protein</topology>
    </subcellularLocation>
</comment>
<evidence type="ECO:0000256" key="8">
    <source>
        <dbReference type="SAM" id="Phobius"/>
    </source>
</evidence>
<dbReference type="PROSITE" id="PS00217">
    <property type="entry name" value="SUGAR_TRANSPORT_2"/>
    <property type="match status" value="1"/>
</dbReference>
<evidence type="ECO:0000256" key="3">
    <source>
        <dbReference type="ARBA" id="ARBA00022475"/>
    </source>
</evidence>
<feature type="transmembrane region" description="Helical" evidence="8">
    <location>
        <begin position="397"/>
        <end position="417"/>
    </location>
</feature>
<feature type="transmembrane region" description="Helical" evidence="8">
    <location>
        <begin position="123"/>
        <end position="156"/>
    </location>
</feature>
<keyword evidence="2" id="KW-0813">Transport</keyword>
<dbReference type="Pfam" id="PF00083">
    <property type="entry name" value="Sugar_tr"/>
    <property type="match status" value="1"/>
</dbReference>
<dbReference type="Proteomes" id="UP000294368">
    <property type="component" value="Chromosome"/>
</dbReference>
<name>A0A451DAH2_9GAMM</name>
<organism evidence="10 11">
    <name type="scientific">Candidatus Erwinia haradaeae</name>
    <dbReference type="NCBI Taxonomy" id="1922217"/>
    <lineage>
        <taxon>Bacteria</taxon>
        <taxon>Pseudomonadati</taxon>
        <taxon>Pseudomonadota</taxon>
        <taxon>Gammaproteobacteria</taxon>
        <taxon>Enterobacterales</taxon>
        <taxon>Erwiniaceae</taxon>
        <taxon>Erwinia</taxon>
    </lineage>
</organism>
<evidence type="ECO:0000256" key="7">
    <source>
        <dbReference type="ARBA" id="ARBA00023136"/>
    </source>
</evidence>
<evidence type="ECO:0000313" key="10">
    <source>
        <dbReference type="EMBL" id="VFP83343.1"/>
    </source>
</evidence>
<feature type="transmembrane region" description="Helical" evidence="8">
    <location>
        <begin position="99"/>
        <end position="117"/>
    </location>
</feature>
<dbReference type="EMBL" id="LR217715">
    <property type="protein sequence ID" value="VFP83343.1"/>
    <property type="molecule type" value="Genomic_DNA"/>
</dbReference>
<dbReference type="Pfam" id="PF08946">
    <property type="entry name" value="Osmo_CC"/>
    <property type="match status" value="1"/>
</dbReference>
<dbReference type="OrthoDB" id="3690818at2"/>
<dbReference type="GO" id="GO:0005886">
    <property type="term" value="C:plasma membrane"/>
    <property type="evidence" value="ECO:0007669"/>
    <property type="project" value="UniProtKB-SubCell"/>
</dbReference>
<keyword evidence="3" id="KW-1003">Cell membrane</keyword>
<protein>
    <submittedName>
        <fullName evidence="10">Proline/betaine transporter</fullName>
    </submittedName>
</protein>
<feature type="transmembrane region" description="Helical" evidence="8">
    <location>
        <begin position="333"/>
        <end position="352"/>
    </location>
</feature>
<gene>
    <name evidence="10" type="primary">proP</name>
    <name evidence="10" type="ORF">ERCIKOCA2762_597</name>
</gene>
<dbReference type="CDD" id="cd17366">
    <property type="entry name" value="MFS_ProP"/>
    <property type="match status" value="1"/>
</dbReference>
<dbReference type="InterPro" id="IPR005828">
    <property type="entry name" value="MFS_sugar_transport-like"/>
</dbReference>
<feature type="transmembrane region" description="Helical" evidence="8">
    <location>
        <begin position="358"/>
        <end position="385"/>
    </location>
</feature>
<feature type="transmembrane region" description="Helical" evidence="8">
    <location>
        <begin position="199"/>
        <end position="218"/>
    </location>
</feature>
<dbReference type="InterPro" id="IPR036259">
    <property type="entry name" value="MFS_trans_sf"/>
</dbReference>
<dbReference type="InterPro" id="IPR051084">
    <property type="entry name" value="H+-coupled_symporters"/>
</dbReference>
<sequence length="499" mass="55672">MTFKKQHDNIIGLTDVMIIDNGRLYQAIKAAALGNTIEWFDVSIYGFIAYALGEVFFPSSELGIQRMAVLATFSVPFLVRPLGGLFFGALGDKYGRQKILSLTIIIMSLSTACISIIPSYHSIGIWSPICLILCKIVQGFAVGGEYIGAAIFVAEYSPDRKRGFMSSWLDFSSIAGFLLGAGLVVLISFMTGPDHFRQWGWRILFLMALPLGLMGLHLRRKIEETPVFQKHVTHSKKKGSCELSTGIRATRWQVSLREILASYWRSGLTCIGLVITTNVTYYMLLTYLPSYLSHNLHYSEEQGIRIMITIMLGMLLLQPIMGLMSDKFGRRPLFIIGSSMLLCCAMPCFMLINSGMIELIYCGLLILSFILNSFTGVMASVLPVLFPTRMRYSALAVWFNISVLIASFTPTISAWLVEITHNLYVPAYYLMIVGGVGLLTGIMMRETANLPLRGTDPIASNLEEAQELVKTHHINTEKKITKVKQQLTALEEKRSPVIH</sequence>
<evidence type="ECO:0000256" key="2">
    <source>
        <dbReference type="ARBA" id="ARBA00022448"/>
    </source>
</evidence>
<dbReference type="PROSITE" id="PS00216">
    <property type="entry name" value="SUGAR_TRANSPORT_1"/>
    <property type="match status" value="1"/>
</dbReference>
<dbReference type="InterPro" id="IPR015041">
    <property type="entry name" value="Osmo_CC"/>
</dbReference>
<keyword evidence="4 8" id="KW-0812">Transmembrane</keyword>
<evidence type="ECO:0000256" key="5">
    <source>
        <dbReference type="ARBA" id="ARBA00022847"/>
    </source>
</evidence>
<feature type="transmembrane region" description="Helical" evidence="8">
    <location>
        <begin position="263"/>
        <end position="284"/>
    </location>
</feature>
<feature type="transmembrane region" description="Helical" evidence="8">
    <location>
        <begin position="168"/>
        <end position="187"/>
    </location>
</feature>
<keyword evidence="7 8" id="KW-0472">Membrane</keyword>
<dbReference type="FunFam" id="1.20.1250.20:FF:000001">
    <property type="entry name" value="Dicarboxylate MFS transporter"/>
    <property type="match status" value="1"/>
</dbReference>
<feature type="transmembrane region" description="Helical" evidence="8">
    <location>
        <begin position="304"/>
        <end position="321"/>
    </location>
</feature>
<dbReference type="InterPro" id="IPR005829">
    <property type="entry name" value="Sugar_transporter_CS"/>
</dbReference>